<sequence length="136" mass="15869">MQLNLTLAAADLLKTEHFYREILSLSPQLMPLSHLEDNCLLLSFKNMQIVFQQRQSMEAQHPLLFQNLDRILPGAGVQLEISCDNLDHLQQQLADHHWPVVYELDDQEHQRRELWLQDPDGYLLVLNEEKFASHGS</sequence>
<dbReference type="Gene3D" id="3.10.180.10">
    <property type="entry name" value="2,3-Dihydroxybiphenyl 1,2-Dioxygenase, domain 1"/>
    <property type="match status" value="1"/>
</dbReference>
<dbReference type="RefSeq" id="WP_092343950.1">
    <property type="nucleotide sequence ID" value="NZ_FNQN01000001.1"/>
</dbReference>
<keyword evidence="3" id="KW-1185">Reference proteome</keyword>
<dbReference type="Proteomes" id="UP000199409">
    <property type="component" value="Unassembled WGS sequence"/>
</dbReference>
<dbReference type="InterPro" id="IPR004360">
    <property type="entry name" value="Glyas_Fos-R_dOase_dom"/>
</dbReference>
<organism evidence="2 3">
    <name type="scientific">Desulfuromusa kysingii</name>
    <dbReference type="NCBI Taxonomy" id="37625"/>
    <lineage>
        <taxon>Bacteria</taxon>
        <taxon>Pseudomonadati</taxon>
        <taxon>Thermodesulfobacteriota</taxon>
        <taxon>Desulfuromonadia</taxon>
        <taxon>Desulfuromonadales</taxon>
        <taxon>Geopsychrobacteraceae</taxon>
        <taxon>Desulfuromusa</taxon>
    </lineage>
</organism>
<reference evidence="2 3" key="1">
    <citation type="submission" date="2016-10" db="EMBL/GenBank/DDBJ databases">
        <authorList>
            <person name="de Groot N.N."/>
        </authorList>
    </citation>
    <scope>NUCLEOTIDE SEQUENCE [LARGE SCALE GENOMIC DNA]</scope>
    <source>
        <strain evidence="2 3">DSM 7343</strain>
    </source>
</reference>
<proteinExistence type="predicted"/>
<dbReference type="SUPFAM" id="SSF54593">
    <property type="entry name" value="Glyoxalase/Bleomycin resistance protein/Dihydroxybiphenyl dioxygenase"/>
    <property type="match status" value="1"/>
</dbReference>
<evidence type="ECO:0000313" key="2">
    <source>
        <dbReference type="EMBL" id="SDZ74353.1"/>
    </source>
</evidence>
<feature type="domain" description="Glyoxalase/fosfomycin resistance/dioxygenase" evidence="1">
    <location>
        <begin position="80"/>
        <end position="125"/>
    </location>
</feature>
<evidence type="ECO:0000259" key="1">
    <source>
        <dbReference type="Pfam" id="PF00903"/>
    </source>
</evidence>
<dbReference type="OrthoDB" id="9793039at2"/>
<dbReference type="InterPro" id="IPR029068">
    <property type="entry name" value="Glyas_Bleomycin-R_OHBP_Dase"/>
</dbReference>
<protein>
    <recommendedName>
        <fullName evidence="1">Glyoxalase/fosfomycin resistance/dioxygenase domain-containing protein</fullName>
    </recommendedName>
</protein>
<accession>A0A1H3VHT1</accession>
<name>A0A1H3VHT1_9BACT</name>
<gene>
    <name evidence="2" type="ORF">SAMN05660420_00069</name>
</gene>
<evidence type="ECO:0000313" key="3">
    <source>
        <dbReference type="Proteomes" id="UP000199409"/>
    </source>
</evidence>
<dbReference type="STRING" id="37625.SAMN05660420_00069"/>
<dbReference type="Pfam" id="PF00903">
    <property type="entry name" value="Glyoxalase"/>
    <property type="match status" value="1"/>
</dbReference>
<dbReference type="EMBL" id="FNQN01000001">
    <property type="protein sequence ID" value="SDZ74353.1"/>
    <property type="molecule type" value="Genomic_DNA"/>
</dbReference>
<dbReference type="AlphaFoldDB" id="A0A1H3VHT1"/>